<dbReference type="GO" id="GO:0015562">
    <property type="term" value="F:efflux transmembrane transporter activity"/>
    <property type="evidence" value="ECO:0007669"/>
    <property type="project" value="TreeGrafter"/>
</dbReference>
<dbReference type="Gene3D" id="2.40.30.170">
    <property type="match status" value="1"/>
</dbReference>
<feature type="domain" description="LcnD-like C-terminal" evidence="6">
    <location>
        <begin position="190"/>
        <end position="272"/>
    </location>
</feature>
<evidence type="ECO:0000256" key="4">
    <source>
        <dbReference type="ARBA" id="ARBA00022989"/>
    </source>
</evidence>
<dbReference type="Proteomes" id="UP000179241">
    <property type="component" value="Unassembled WGS sequence"/>
</dbReference>
<dbReference type="SUPFAM" id="SSF111369">
    <property type="entry name" value="HlyD-like secretion proteins"/>
    <property type="match status" value="1"/>
</dbReference>
<keyword evidence="3" id="KW-0812">Transmembrane</keyword>
<dbReference type="Gene3D" id="6.20.50.140">
    <property type="match status" value="1"/>
</dbReference>
<evidence type="ECO:0000256" key="5">
    <source>
        <dbReference type="ARBA" id="ARBA00023136"/>
    </source>
</evidence>
<dbReference type="EMBL" id="MGHU01000054">
    <property type="protein sequence ID" value="OGM76430.1"/>
    <property type="molecule type" value="Genomic_DNA"/>
</dbReference>
<accession>A0A1F8CJD9</accession>
<evidence type="ECO:0000259" key="6">
    <source>
        <dbReference type="Pfam" id="PF25940"/>
    </source>
</evidence>
<sequence length="345" mass="37728">MKKKLLILSAILLIVIIGYSRYQKSALTVETTKVTQGDLIESISASGEVSARELANMSFPTSGKVVYLGVVDGDVVKKYQALTSLDKTVLDTAYQQALNMTRRYGATVDNVHDQLKNKDTTETYAERDTRTMAEATNDYYYNAFRAAEYNLKNANLTAPFGGVVANVLSGMSVGANVAGGVTVMTVVNPQSVYFMAEVTEAEIYQVHEGMKVKLILDAYSNEEFQGVVKTVSFGNYTSGTGGNVYKVQISLPDNIGLKFRLGMKGNAQIILKEHHNLLKVDTDALVENAETYVWLLRGDRVEKRVVKTGVSSGDEREITDGLQVDNPVVITPAVKLKDGARVKVN</sequence>
<keyword evidence="4" id="KW-1133">Transmembrane helix</keyword>
<protein>
    <submittedName>
        <fullName evidence="8">Uncharacterized protein</fullName>
    </submittedName>
</protein>
<evidence type="ECO:0000256" key="3">
    <source>
        <dbReference type="ARBA" id="ARBA00022692"/>
    </source>
</evidence>
<dbReference type="InterPro" id="IPR058637">
    <property type="entry name" value="YknX-like_C"/>
</dbReference>
<dbReference type="InterPro" id="IPR058795">
    <property type="entry name" value="LcnD_C"/>
</dbReference>
<dbReference type="PANTHER" id="PTHR30469">
    <property type="entry name" value="MULTIDRUG RESISTANCE PROTEIN MDTA"/>
    <property type="match status" value="1"/>
</dbReference>
<comment type="subcellular location">
    <subcellularLocation>
        <location evidence="1">Membrane</location>
    </subcellularLocation>
</comment>
<evidence type="ECO:0000256" key="2">
    <source>
        <dbReference type="ARBA" id="ARBA00009477"/>
    </source>
</evidence>
<gene>
    <name evidence="8" type="ORF">A2188_03110</name>
</gene>
<evidence type="ECO:0000256" key="1">
    <source>
        <dbReference type="ARBA" id="ARBA00004370"/>
    </source>
</evidence>
<dbReference type="AlphaFoldDB" id="A0A1F8CJD9"/>
<dbReference type="PANTHER" id="PTHR30469:SF33">
    <property type="entry name" value="SLR1207 PROTEIN"/>
    <property type="match status" value="1"/>
</dbReference>
<comment type="similarity">
    <text evidence="2">Belongs to the membrane fusion protein (MFP) (TC 8.A.1) family.</text>
</comment>
<name>A0A1F8CJD9_9BACT</name>
<evidence type="ECO:0000313" key="8">
    <source>
        <dbReference type="EMBL" id="OGM76430.1"/>
    </source>
</evidence>
<keyword evidence="5" id="KW-0472">Membrane</keyword>
<dbReference type="Pfam" id="PF25989">
    <property type="entry name" value="YknX_C"/>
    <property type="match status" value="1"/>
</dbReference>
<proteinExistence type="inferred from homology"/>
<dbReference type="Gene3D" id="2.40.50.100">
    <property type="match status" value="1"/>
</dbReference>
<evidence type="ECO:0000313" key="9">
    <source>
        <dbReference type="Proteomes" id="UP000179241"/>
    </source>
</evidence>
<comment type="caution">
    <text evidence="8">The sequence shown here is derived from an EMBL/GenBank/DDBJ whole genome shotgun (WGS) entry which is preliminary data.</text>
</comment>
<dbReference type="Pfam" id="PF25940">
    <property type="entry name" value="LcnD_C"/>
    <property type="match status" value="1"/>
</dbReference>
<organism evidence="8 9">
    <name type="scientific">Candidatus Woesebacteria bacterium RIFOXYA1_FULL_43_9</name>
    <dbReference type="NCBI Taxonomy" id="1802534"/>
    <lineage>
        <taxon>Bacteria</taxon>
        <taxon>Candidatus Woeseibacteriota</taxon>
    </lineage>
</organism>
<dbReference type="NCBIfam" id="TIGR01730">
    <property type="entry name" value="RND_mfp"/>
    <property type="match status" value="1"/>
</dbReference>
<feature type="domain" description="YknX-like C-terminal permuted SH3-like" evidence="7">
    <location>
        <begin position="282"/>
        <end position="344"/>
    </location>
</feature>
<dbReference type="GO" id="GO:1990281">
    <property type="term" value="C:efflux pump complex"/>
    <property type="evidence" value="ECO:0007669"/>
    <property type="project" value="TreeGrafter"/>
</dbReference>
<dbReference type="InterPro" id="IPR006143">
    <property type="entry name" value="RND_pump_MFP"/>
</dbReference>
<evidence type="ECO:0000259" key="7">
    <source>
        <dbReference type="Pfam" id="PF25989"/>
    </source>
</evidence>
<reference evidence="8 9" key="1">
    <citation type="journal article" date="2016" name="Nat. Commun.">
        <title>Thousands of microbial genomes shed light on interconnected biogeochemical processes in an aquifer system.</title>
        <authorList>
            <person name="Anantharaman K."/>
            <person name="Brown C.T."/>
            <person name="Hug L.A."/>
            <person name="Sharon I."/>
            <person name="Castelle C.J."/>
            <person name="Probst A.J."/>
            <person name="Thomas B.C."/>
            <person name="Singh A."/>
            <person name="Wilkins M.J."/>
            <person name="Karaoz U."/>
            <person name="Brodie E.L."/>
            <person name="Williams K.H."/>
            <person name="Hubbard S.S."/>
            <person name="Banfield J.F."/>
        </authorList>
    </citation>
    <scope>NUCLEOTIDE SEQUENCE [LARGE SCALE GENOMIC DNA]</scope>
</reference>